<comment type="caution">
    <text evidence="1">The sequence shown here is derived from an EMBL/GenBank/DDBJ whole genome shotgun (WGS) entry which is preliminary data.</text>
</comment>
<organism evidence="1 2">
    <name type="scientific">Halteria grandinella</name>
    <dbReference type="NCBI Taxonomy" id="5974"/>
    <lineage>
        <taxon>Eukaryota</taxon>
        <taxon>Sar</taxon>
        <taxon>Alveolata</taxon>
        <taxon>Ciliophora</taxon>
        <taxon>Intramacronucleata</taxon>
        <taxon>Spirotrichea</taxon>
        <taxon>Stichotrichia</taxon>
        <taxon>Sporadotrichida</taxon>
        <taxon>Halteriidae</taxon>
        <taxon>Halteria</taxon>
    </lineage>
</organism>
<dbReference type="EMBL" id="RRYP01006652">
    <property type="protein sequence ID" value="TNV81044.1"/>
    <property type="molecule type" value="Genomic_DNA"/>
</dbReference>
<gene>
    <name evidence="1" type="ORF">FGO68_gene4771</name>
</gene>
<evidence type="ECO:0000313" key="2">
    <source>
        <dbReference type="Proteomes" id="UP000785679"/>
    </source>
</evidence>
<accession>A0A8J8NUP0</accession>
<evidence type="ECO:0000313" key="1">
    <source>
        <dbReference type="EMBL" id="TNV81044.1"/>
    </source>
</evidence>
<sequence>MERKLPVLPRLANKYLQINIFNLAHISLKDLLIFLHKTSRTSRRIFLLQNYKIILQITKFFSFLSPFKLIIKEGLIRNGYNQIYNSTIACAPLTITIKDDESIKALQKYYQLALENKAIIVFDKIEVYPKKFSKELQQDLVGIIKQIKVKNFMVKYQFNWSYERQKMIICFHKIPKNIDEFIVTVWGLKLLERLNAQYKYVKHVEISGKANTNIVRRTYLVPSLSEQKLPNENSFLEKNLSNFYVLNNNYSYHCSDCKEPYLCKKQCIFAKIPRNIKTFENTIIRNYSALQTKSETLIIQGEGLRSIELTSFGLQQMNHTVQNLILQPVFDSSLLSNLEFSLTHYSALVNLTLDFSPTKKIRQLRKICANNYLKNNVKMTPVNIKIQTALIAASANRLKHSQQFLAMKQEKQFR</sequence>
<dbReference type="Proteomes" id="UP000785679">
    <property type="component" value="Unassembled WGS sequence"/>
</dbReference>
<keyword evidence="2" id="KW-1185">Reference proteome</keyword>
<proteinExistence type="predicted"/>
<reference evidence="1" key="1">
    <citation type="submission" date="2019-06" db="EMBL/GenBank/DDBJ databases">
        <authorList>
            <person name="Zheng W."/>
        </authorList>
    </citation>
    <scope>NUCLEOTIDE SEQUENCE</scope>
    <source>
        <strain evidence="1">QDHG01</strain>
    </source>
</reference>
<protein>
    <submittedName>
        <fullName evidence="1">Uncharacterized protein</fullName>
    </submittedName>
</protein>
<dbReference type="AlphaFoldDB" id="A0A8J8NUP0"/>
<name>A0A8J8NUP0_HALGN</name>